<dbReference type="PANTHER" id="PTHR30143:SF0">
    <property type="entry name" value="2-KETO-4-PENTENOATE HYDRATASE"/>
    <property type="match status" value="1"/>
</dbReference>
<dbReference type="Gene3D" id="3.90.850.10">
    <property type="entry name" value="Fumarylacetoacetase-like, C-terminal domain"/>
    <property type="match status" value="1"/>
</dbReference>
<dbReference type="EMBL" id="JAAKZF010000036">
    <property type="protein sequence ID" value="NGO53742.1"/>
    <property type="molecule type" value="Genomic_DNA"/>
</dbReference>
<keyword evidence="4" id="KW-1185">Reference proteome</keyword>
<protein>
    <submittedName>
        <fullName evidence="3">2-keto-4-pentenoate hydratase</fullName>
    </submittedName>
</protein>
<name>A0A6G4WG20_9HYPH</name>
<reference evidence="3 4" key="1">
    <citation type="submission" date="2020-02" db="EMBL/GenBank/DDBJ databases">
        <title>Genome sequence of strain CCNWXJ40-4.</title>
        <authorList>
            <person name="Gao J."/>
            <person name="Sun J."/>
        </authorList>
    </citation>
    <scope>NUCLEOTIDE SEQUENCE [LARGE SCALE GENOMIC DNA]</scope>
    <source>
        <strain evidence="3 4">CCNWXJ 40-4</strain>
    </source>
</reference>
<dbReference type="RefSeq" id="WP_165031391.1">
    <property type="nucleotide sequence ID" value="NZ_JAAKZF010000036.1"/>
</dbReference>
<dbReference type="InterPro" id="IPR036663">
    <property type="entry name" value="Fumarylacetoacetase_C_sf"/>
</dbReference>
<dbReference type="GO" id="GO:0008684">
    <property type="term" value="F:2-oxopent-4-enoate hydratase activity"/>
    <property type="evidence" value="ECO:0007669"/>
    <property type="project" value="TreeGrafter"/>
</dbReference>
<feature type="domain" description="Fumarylacetoacetase-like C-terminal" evidence="2">
    <location>
        <begin position="103"/>
        <end position="257"/>
    </location>
</feature>
<keyword evidence="1" id="KW-0456">Lyase</keyword>
<evidence type="ECO:0000313" key="3">
    <source>
        <dbReference type="EMBL" id="NGO53742.1"/>
    </source>
</evidence>
<dbReference type="GO" id="GO:0005737">
    <property type="term" value="C:cytoplasm"/>
    <property type="evidence" value="ECO:0007669"/>
    <property type="project" value="TreeGrafter"/>
</dbReference>
<gene>
    <name evidence="3" type="ORF">G6N73_21685</name>
</gene>
<evidence type="ECO:0000313" key="4">
    <source>
        <dbReference type="Proteomes" id="UP001642900"/>
    </source>
</evidence>
<evidence type="ECO:0000256" key="1">
    <source>
        <dbReference type="ARBA" id="ARBA00023239"/>
    </source>
</evidence>
<dbReference type="Pfam" id="PF01557">
    <property type="entry name" value="FAA_hydrolase"/>
    <property type="match status" value="1"/>
</dbReference>
<dbReference type="AlphaFoldDB" id="A0A6G4WG20"/>
<dbReference type="SUPFAM" id="SSF56529">
    <property type="entry name" value="FAH"/>
    <property type="match status" value="1"/>
</dbReference>
<comment type="caution">
    <text evidence="3">The sequence shown here is derived from an EMBL/GenBank/DDBJ whole genome shotgun (WGS) entry which is preliminary data.</text>
</comment>
<proteinExistence type="predicted"/>
<dbReference type="InterPro" id="IPR050772">
    <property type="entry name" value="Hydratase-Decarb/MhpD_sf"/>
</dbReference>
<sequence>MTRDDEITSLGRSLWNAETSLTPIPPISLSHPQLSVDQAYEVQANVARLRAGIGHRMCGYKIGLTSQAVQKMVGLSEPDYGHLFGQMRIEDGGIGDRSELIDPKIEPELAFVLAHPLAGPNASIEDVIAAVDYAVPAFEIVDCRIQDWRVRGIDAICDNGSAARFVLGRGRLPIRDADLGSISVKFERNGEIIATPHMSEIMGNPASAVCWLADKLAEQGARIEAGEVVLTGAPCRPSDVAPGDVFRATFDTLGSVTMSWR</sequence>
<evidence type="ECO:0000259" key="2">
    <source>
        <dbReference type="Pfam" id="PF01557"/>
    </source>
</evidence>
<dbReference type="InterPro" id="IPR011234">
    <property type="entry name" value="Fumarylacetoacetase-like_C"/>
</dbReference>
<dbReference type="Proteomes" id="UP001642900">
    <property type="component" value="Unassembled WGS sequence"/>
</dbReference>
<organism evidence="3 4">
    <name type="scientific">Allomesorhizobium camelthorni</name>
    <dbReference type="NCBI Taxonomy" id="475069"/>
    <lineage>
        <taxon>Bacteria</taxon>
        <taxon>Pseudomonadati</taxon>
        <taxon>Pseudomonadota</taxon>
        <taxon>Alphaproteobacteria</taxon>
        <taxon>Hyphomicrobiales</taxon>
        <taxon>Phyllobacteriaceae</taxon>
        <taxon>Allomesorhizobium</taxon>
    </lineage>
</organism>
<dbReference type="PANTHER" id="PTHR30143">
    <property type="entry name" value="ACID HYDRATASE"/>
    <property type="match status" value="1"/>
</dbReference>
<accession>A0A6G4WG20</accession>